<feature type="transmembrane region" description="Helical" evidence="7">
    <location>
        <begin position="12"/>
        <end position="35"/>
    </location>
</feature>
<feature type="active site" evidence="6">
    <location>
        <position position="80"/>
    </location>
</feature>
<comment type="catalytic activity">
    <reaction evidence="1 7">
        <text>Cleavage of hydrophobic, N-terminal signal or leader sequences from secreted and periplasmic proteins.</text>
        <dbReference type="EC" id="3.4.21.89"/>
    </reaction>
</comment>
<dbReference type="CDD" id="cd06530">
    <property type="entry name" value="S26_SPase_I"/>
    <property type="match status" value="1"/>
</dbReference>
<dbReference type="SUPFAM" id="SSF51306">
    <property type="entry name" value="LexA/Signal peptidase"/>
    <property type="match status" value="1"/>
</dbReference>
<keyword evidence="7" id="KW-0812">Transmembrane</keyword>
<dbReference type="GO" id="GO:0004252">
    <property type="term" value="F:serine-type endopeptidase activity"/>
    <property type="evidence" value="ECO:0007669"/>
    <property type="project" value="InterPro"/>
</dbReference>
<dbReference type="GO" id="GO:0005886">
    <property type="term" value="C:plasma membrane"/>
    <property type="evidence" value="ECO:0007669"/>
    <property type="project" value="UniProtKB-SubCell"/>
</dbReference>
<dbReference type="InterPro" id="IPR036286">
    <property type="entry name" value="LexA/Signal_pep-like_sf"/>
</dbReference>
<dbReference type="Pfam" id="PF10502">
    <property type="entry name" value="Peptidase_S26"/>
    <property type="match status" value="1"/>
</dbReference>
<evidence type="ECO:0000256" key="1">
    <source>
        <dbReference type="ARBA" id="ARBA00000677"/>
    </source>
</evidence>
<dbReference type="InterPro" id="IPR019758">
    <property type="entry name" value="Pept_S26A_signal_pept_1_CS"/>
</dbReference>
<proteinExistence type="inferred from homology"/>
<dbReference type="InterPro" id="IPR000223">
    <property type="entry name" value="Pept_S26A_signal_pept_1"/>
</dbReference>
<evidence type="ECO:0000256" key="3">
    <source>
        <dbReference type="ARBA" id="ARBA00009370"/>
    </source>
</evidence>
<dbReference type="PANTHER" id="PTHR43390:SF1">
    <property type="entry name" value="CHLOROPLAST PROCESSING PEPTIDASE"/>
    <property type="match status" value="1"/>
</dbReference>
<dbReference type="NCBIfam" id="TIGR02227">
    <property type="entry name" value="sigpep_I_bact"/>
    <property type="match status" value="1"/>
</dbReference>
<dbReference type="InterPro" id="IPR019757">
    <property type="entry name" value="Pept_S26A_signal_pept_1_Lys-AS"/>
</dbReference>
<gene>
    <name evidence="9" type="primary">lepB</name>
    <name evidence="9" type="ORF">GLW05_05865</name>
</gene>
<evidence type="ECO:0000313" key="9">
    <source>
        <dbReference type="EMBL" id="MYL33123.1"/>
    </source>
</evidence>
<comment type="caution">
    <text evidence="9">The sequence shown here is derived from an EMBL/GenBank/DDBJ whole genome shotgun (WGS) entry which is preliminary data.</text>
</comment>
<evidence type="ECO:0000256" key="5">
    <source>
        <dbReference type="ARBA" id="ARBA00022801"/>
    </source>
</evidence>
<comment type="similarity">
    <text evidence="3 7">Belongs to the peptidase S26 family.</text>
</comment>
<evidence type="ECO:0000256" key="2">
    <source>
        <dbReference type="ARBA" id="ARBA00004401"/>
    </source>
</evidence>
<evidence type="ECO:0000256" key="7">
    <source>
        <dbReference type="RuleBase" id="RU362042"/>
    </source>
</evidence>
<dbReference type="PANTHER" id="PTHR43390">
    <property type="entry name" value="SIGNAL PEPTIDASE I"/>
    <property type="match status" value="1"/>
</dbReference>
<comment type="subcellular location">
    <subcellularLocation>
        <location evidence="2">Cell membrane</location>
        <topology evidence="2">Single-pass type II membrane protein</topology>
    </subcellularLocation>
    <subcellularLocation>
        <location evidence="7">Membrane</location>
        <topology evidence="7">Single-pass type II membrane protein</topology>
    </subcellularLocation>
</comment>
<sequence length="185" mass="20976">MTGKRSEWFDWVKALGIAAAIAIIIRVFLFSPVIVDGPSMLPTLHDGDYLIVNKISYTIGDPERFDVVVFHATETRNYIKRVIGLPGEHVEYKDEKLYVNGKTVNEPFIQDRVNQLNDNQTYTFDFSLEDLPGGYQKIPEGYVLVLGDNRNNSTDSRRLGLISIDRIVGEAQFKIWPPSRIGTVN</sequence>
<protein>
    <recommendedName>
        <fullName evidence="4 7">Signal peptidase I</fullName>
        <ecNumber evidence="4 7">3.4.21.89</ecNumber>
    </recommendedName>
</protein>
<dbReference type="Gene3D" id="2.10.109.10">
    <property type="entry name" value="Umud Fragment, subunit A"/>
    <property type="match status" value="1"/>
</dbReference>
<feature type="domain" description="Peptidase S26" evidence="8">
    <location>
        <begin position="9"/>
        <end position="176"/>
    </location>
</feature>
<dbReference type="GO" id="GO:0009003">
    <property type="term" value="F:signal peptidase activity"/>
    <property type="evidence" value="ECO:0007669"/>
    <property type="project" value="UniProtKB-EC"/>
</dbReference>
<reference evidence="9 10" key="1">
    <citation type="submission" date="2019-11" db="EMBL/GenBank/DDBJ databases">
        <title>Genome sequences of 17 halophilic strains isolated from different environments.</title>
        <authorList>
            <person name="Furrow R.E."/>
        </authorList>
    </citation>
    <scope>NUCLEOTIDE SEQUENCE [LARGE SCALE GENOMIC DNA]</scope>
    <source>
        <strain evidence="9 10">22514_16_FS</strain>
    </source>
</reference>
<dbReference type="Proteomes" id="UP000468638">
    <property type="component" value="Unassembled WGS sequence"/>
</dbReference>
<organism evidence="9 10">
    <name type="scientific">Pontibacillus yanchengensis</name>
    <dbReference type="NCBI Taxonomy" id="462910"/>
    <lineage>
        <taxon>Bacteria</taxon>
        <taxon>Bacillati</taxon>
        <taxon>Bacillota</taxon>
        <taxon>Bacilli</taxon>
        <taxon>Bacillales</taxon>
        <taxon>Bacillaceae</taxon>
        <taxon>Pontibacillus</taxon>
    </lineage>
</organism>
<dbReference type="PROSITE" id="PS00760">
    <property type="entry name" value="SPASE_I_2"/>
    <property type="match status" value="1"/>
</dbReference>
<keyword evidence="7" id="KW-1133">Transmembrane helix</keyword>
<dbReference type="EC" id="3.4.21.89" evidence="4 7"/>
<keyword evidence="5 7" id="KW-0378">Hydrolase</keyword>
<keyword evidence="7" id="KW-0645">Protease</keyword>
<dbReference type="PRINTS" id="PR00727">
    <property type="entry name" value="LEADERPTASE"/>
</dbReference>
<dbReference type="PROSITE" id="PS00761">
    <property type="entry name" value="SPASE_I_3"/>
    <property type="match status" value="1"/>
</dbReference>
<dbReference type="InterPro" id="IPR019533">
    <property type="entry name" value="Peptidase_S26"/>
</dbReference>
<evidence type="ECO:0000259" key="8">
    <source>
        <dbReference type="Pfam" id="PF10502"/>
    </source>
</evidence>
<evidence type="ECO:0000313" key="10">
    <source>
        <dbReference type="Proteomes" id="UP000468638"/>
    </source>
</evidence>
<dbReference type="RefSeq" id="WP_160846842.1">
    <property type="nucleotide sequence ID" value="NZ_WMEQ01000003.1"/>
</dbReference>
<dbReference type="OrthoDB" id="9802919at2"/>
<evidence type="ECO:0000256" key="4">
    <source>
        <dbReference type="ARBA" id="ARBA00013208"/>
    </source>
</evidence>
<dbReference type="EMBL" id="WMEQ01000003">
    <property type="protein sequence ID" value="MYL33123.1"/>
    <property type="molecule type" value="Genomic_DNA"/>
</dbReference>
<name>A0A6I4ZZ54_9BACI</name>
<dbReference type="AlphaFoldDB" id="A0A6I4ZZ54"/>
<dbReference type="GO" id="GO:0006465">
    <property type="term" value="P:signal peptide processing"/>
    <property type="evidence" value="ECO:0007669"/>
    <property type="project" value="InterPro"/>
</dbReference>
<accession>A0A6I4ZZ54</accession>
<feature type="active site" evidence="6">
    <location>
        <position position="39"/>
    </location>
</feature>
<keyword evidence="7" id="KW-0472">Membrane</keyword>
<evidence type="ECO:0000256" key="6">
    <source>
        <dbReference type="PIRSR" id="PIRSR600223-1"/>
    </source>
</evidence>